<dbReference type="InterPro" id="IPR048072">
    <property type="entry name" value="7tmB2_latrophilin-like"/>
</dbReference>
<feature type="transmembrane region" description="Helical" evidence="16">
    <location>
        <begin position="1972"/>
        <end position="1997"/>
    </location>
</feature>
<dbReference type="EMBL" id="CAKKLH010000055">
    <property type="protein sequence ID" value="CAH0101223.1"/>
    <property type="molecule type" value="Genomic_DNA"/>
</dbReference>
<dbReference type="GO" id="GO:0005886">
    <property type="term" value="C:plasma membrane"/>
    <property type="evidence" value="ECO:0007669"/>
    <property type="project" value="UniProtKB-SubCell"/>
</dbReference>
<keyword evidence="5 16" id="KW-0812">Transmembrane</keyword>
<evidence type="ECO:0000259" key="17">
    <source>
        <dbReference type="PROSITE" id="PS50221"/>
    </source>
</evidence>
<dbReference type="Gene3D" id="1.20.1070.10">
    <property type="entry name" value="Rhodopsin 7-helix transmembrane proteins"/>
    <property type="match status" value="2"/>
</dbReference>
<comment type="similarity">
    <text evidence="2">Belongs to the G-protein coupled receptor 2 family. Adhesion G-protein coupled receptor (ADGR) subfamily.</text>
</comment>
<evidence type="ECO:0000256" key="9">
    <source>
        <dbReference type="ARBA" id="ARBA00022989"/>
    </source>
</evidence>
<dbReference type="GO" id="GO:0004930">
    <property type="term" value="F:G protein-coupled receptor activity"/>
    <property type="evidence" value="ECO:0007669"/>
    <property type="project" value="UniProtKB-KW"/>
</dbReference>
<evidence type="ECO:0000256" key="12">
    <source>
        <dbReference type="ARBA" id="ARBA00023157"/>
    </source>
</evidence>
<dbReference type="InterPro" id="IPR057244">
    <property type="entry name" value="GAIN_B"/>
</dbReference>
<evidence type="ECO:0000256" key="13">
    <source>
        <dbReference type="ARBA" id="ARBA00023170"/>
    </source>
</evidence>
<accession>A0A8J2RFL5</accession>
<evidence type="ECO:0000256" key="11">
    <source>
        <dbReference type="ARBA" id="ARBA00023136"/>
    </source>
</evidence>
<dbReference type="FunFam" id="1.20.1070.10:FF:000058">
    <property type="entry name" value="Adhesion G protein-coupled receptor F5"/>
    <property type="match status" value="1"/>
</dbReference>
<dbReference type="SUPFAM" id="SSF111418">
    <property type="entry name" value="Hormone receptor domain"/>
    <property type="match status" value="1"/>
</dbReference>
<feature type="transmembrane region" description="Helical" evidence="16">
    <location>
        <begin position="786"/>
        <end position="812"/>
    </location>
</feature>
<dbReference type="OrthoDB" id="1100386at2759"/>
<feature type="transmembrane region" description="Helical" evidence="16">
    <location>
        <begin position="721"/>
        <end position="743"/>
    </location>
</feature>
<dbReference type="InterPro" id="IPR036445">
    <property type="entry name" value="GPCR_2_extracell_dom_sf"/>
</dbReference>
<dbReference type="Pfam" id="PF01825">
    <property type="entry name" value="GPS"/>
    <property type="match status" value="2"/>
</dbReference>
<evidence type="ECO:0000256" key="1">
    <source>
        <dbReference type="ARBA" id="ARBA00004651"/>
    </source>
</evidence>
<feature type="transmembrane region" description="Helical" evidence="16">
    <location>
        <begin position="909"/>
        <end position="931"/>
    </location>
</feature>
<dbReference type="InterPro" id="IPR046338">
    <property type="entry name" value="GAIN_dom_sf"/>
</dbReference>
<feature type="domain" description="G-protein coupled receptors family 2 profile 2" evidence="19">
    <location>
        <begin position="1756"/>
        <end position="1998"/>
    </location>
</feature>
<evidence type="ECO:0000256" key="10">
    <source>
        <dbReference type="ARBA" id="ARBA00023040"/>
    </source>
</evidence>
<feature type="transmembrane region" description="Helical" evidence="16">
    <location>
        <begin position="1940"/>
        <end position="1966"/>
    </location>
</feature>
<keyword evidence="14" id="KW-0325">Glycoprotein</keyword>
<dbReference type="PANTHER" id="PTHR12011:SF347">
    <property type="entry name" value="FI21270P1-RELATED"/>
    <property type="match status" value="1"/>
</dbReference>
<dbReference type="GO" id="GO:0007166">
    <property type="term" value="P:cell surface receptor signaling pathway"/>
    <property type="evidence" value="ECO:0007669"/>
    <property type="project" value="InterPro"/>
</dbReference>
<dbReference type="FunFam" id="1.20.1070.10:FF:000054">
    <property type="entry name" value="Adhesion G protein-coupled receptor E3"/>
    <property type="match status" value="1"/>
</dbReference>
<keyword evidence="10" id="KW-0297">G-protein coupled receptor</keyword>
<organism evidence="20 21">
    <name type="scientific">Daphnia galeata</name>
    <dbReference type="NCBI Taxonomy" id="27404"/>
    <lineage>
        <taxon>Eukaryota</taxon>
        <taxon>Metazoa</taxon>
        <taxon>Ecdysozoa</taxon>
        <taxon>Arthropoda</taxon>
        <taxon>Crustacea</taxon>
        <taxon>Branchiopoda</taxon>
        <taxon>Diplostraca</taxon>
        <taxon>Cladocera</taxon>
        <taxon>Anomopoda</taxon>
        <taxon>Daphniidae</taxon>
        <taxon>Daphnia</taxon>
    </lineage>
</organism>
<keyword evidence="9 16" id="KW-1133">Transmembrane helix</keyword>
<evidence type="ECO:0000256" key="2">
    <source>
        <dbReference type="ARBA" id="ARBA00007343"/>
    </source>
</evidence>
<comment type="caution">
    <text evidence="20">The sequence shown here is derived from an EMBL/GenBank/DDBJ whole genome shotgun (WGS) entry which is preliminary data.</text>
</comment>
<gene>
    <name evidence="20" type="ORF">DGAL_LOCUS3551</name>
</gene>
<evidence type="ECO:0000256" key="15">
    <source>
        <dbReference type="ARBA" id="ARBA00023224"/>
    </source>
</evidence>
<dbReference type="PROSITE" id="PS50221">
    <property type="entry name" value="GAIN_B"/>
    <property type="match status" value="2"/>
</dbReference>
<evidence type="ECO:0000256" key="3">
    <source>
        <dbReference type="ARBA" id="ARBA00022475"/>
    </source>
</evidence>
<keyword evidence="3" id="KW-1003">Cell membrane</keyword>
<dbReference type="Gene3D" id="2.60.220.50">
    <property type="match status" value="2"/>
</dbReference>
<keyword evidence="15" id="KW-0807">Transducer</keyword>
<feature type="domain" description="G-protein coupled receptors family 2 profile 1" evidence="18">
    <location>
        <begin position="1343"/>
        <end position="1434"/>
    </location>
</feature>
<name>A0A8J2RFL5_9CRUS</name>
<dbReference type="InterPro" id="IPR000832">
    <property type="entry name" value="GPCR_2_secretin-like"/>
</dbReference>
<keyword evidence="13" id="KW-0675">Receptor</keyword>
<dbReference type="InterPro" id="IPR017981">
    <property type="entry name" value="GPCR_2-like_7TM"/>
</dbReference>
<feature type="transmembrane region" description="Helical" evidence="16">
    <location>
        <begin position="824"/>
        <end position="844"/>
    </location>
</feature>
<dbReference type="SUPFAM" id="SSF56436">
    <property type="entry name" value="C-type lectin-like"/>
    <property type="match status" value="2"/>
</dbReference>
<keyword evidence="12" id="KW-1015">Disulfide bond</keyword>
<dbReference type="PROSITE" id="PS50227">
    <property type="entry name" value="G_PROTEIN_RECEP_F2_3"/>
    <property type="match status" value="2"/>
</dbReference>
<feature type="transmembrane region" description="Helical" evidence="16">
    <location>
        <begin position="864"/>
        <end position="889"/>
    </location>
</feature>
<feature type="domain" description="GAIN-B" evidence="17">
    <location>
        <begin position="533"/>
        <end position="711"/>
    </location>
</feature>
<keyword evidence="11 16" id="KW-0472">Membrane</keyword>
<protein>
    <submittedName>
        <fullName evidence="20">Uncharacterized protein</fullName>
    </submittedName>
</protein>
<evidence type="ECO:0000256" key="5">
    <source>
        <dbReference type="ARBA" id="ARBA00022692"/>
    </source>
</evidence>
<sequence length="2014" mass="224716">MCANLKGVSCQVRAADCTTSNDGSCTWAEANACNSPTIYCGDEAECLVVTKSLNSSYWLESSSSNQQFQCRCPVGATANCKNPALNCTAHRPTDSTVTISVDNMPTNHSLSIVYAEMWRCPIGDNSAIQCPSGRMRIGNEFGCKNSIQLLPNVFALVRFWCQQRTPSCVFDSALILSHVGQSLASPEALPEQYVFESSAVINQQGNFQCANQSVKDNDNCYRLTPSNLEWKAARSYCLQLGGDLAHFTVSTDFASILHSLENSISSDIPSSMAIPIWFKFYTWTGEQRTPQHFLQYMDGFQCAVYNLQRDVGLNPHSRCTFGTKSKKVRGLCVVPPLLPLENFNYEIISCPVKCGVSGYPDFCWEAYADTKVSRACPAGLSGTATWTCGIDGKWTTPSPDQSNCTNPAVENSLNKVNEEIATGKDPSESLNGLTDVLKENEVASGNVVQLDLTIKFAIEKQTQLLLESSDPNFKNSNSKNFTNAIVDVNNELLNSELAFWGLESNARGEQLDQLQKNIDDTLFLLAENLLDGVYKNNDNPNIAVQVEKKTQTDYSNQTYTYVTGDKDQLILPAGFPYAINDENTRLSFATYNAFQNLLYGDTLAQLFEENQTTVEPIGQVVVSKVLGATLGQPNGSIQFVDGKVEILLSTLNLDLYEVNETSATCVFWNTSTEDWSSDGCEVVVTNDKSSTRCRCNHLTNFAVLMDINGIFKEKTTSALDYITVIGESISIACLTLALIIFFWVRTLRRDFRFAIHRNLCLNLLIAEILLLAGIDATTNRDLCLSIAVFMHFFFLCAFSWMLVEGLYLYFLITKVFDGSGLKHWQYYVIGYGLPTLVVAITLGVTNTNAYSTSPYCWLSYENGAIWAFAGPVAAIVFVNLVFLTVAISVSFKSRRNAAEKNEKKNNFRWIFGTVSLTFILGITWLFGFLFFGQGSMIFAYIFTILNSLQGLFIFITFCVINKKVRKDLHRQFITSQRLQRLAYFFNIELSDLQTTQNKTGSYDVRHKRVTHSSSNNNSQVSELSSRLLNPGVNALNCPSNDGSCTWTIPKSCINPYCGNTAECLVVTKSINSSYSLEINANYNQQFQCRCPIGGTSTCNSYAAPYDDLHCTKHSPADSYVSISANGMEGQFLSIVYAEMWKCEDNSDIQCPSGRMRIGNEFGCKNITPELLPNVFALVRFWCQFKNNTCEFDSSLIMSHVGQSLQLPEQSALPDNYIFEWGSGMTSGQYFECGNSSQSVLEYDSCYRLTPSNLEWKDARSHCLQLGGDLAHFTNEKSFASILRKLDNLIPPNITISKAIPIWFKWYTWIDEQRTPQHFLQYTNGFQCSVYDFLPNEGINPLAECITGTRSKKVRGLCVLPPKLSSDNFDYVQLSCPAKCGVSGYSDYCWAEAEADTKVSQSCPTGLIGTATWKCGVNGQWITSSPDLSNCTNPVVDNSINEANNNLENGEDPGVTLNRLTNDVKENDNVASGNIVRLDQTIKLAIEKQTSLINATDDPSLKDQSSKNFTISVIDLSDVVMANSNAFWGLDWTARSEAIDQVQNNVDDTLYLLAENLLDTVFNYSAINLVIQVENKMNADYNNDNYTYDAEDENQLTLPAGFPYLVNDTTTNTQLSFATYSAFQNLLYGDTLLALFEENQENQTSSFEPIRQVVVSKVLGATLGQPNGSIQFDDGEFVEILLSTLNLDLYEVNETSATCVFWDSSTEDWSSDGCEKVVTNDTEEDTLRTRCRCNHLTNFAVLMDINGIFQNKAISALDYITVIGESISIVCLTLTLITLNWVRTLRRDFRFAIHRNLCLNLLIAEILLLAGIDATTHEDLCLSIAVFMHLFFLCAFSWMFIEGLYMYFVITKVFEGKVLKRWQYYFIGYGVPVLVVAITLGATKTEAYINPSYCWLGYDDGAIWAFAGPAAAVVLINIVFLAFTLTIACKPRQNITSRRNMLQLILGTISLTFFLGITWMFGFLFFGQEIGEGIVFAYIFTILNSLQGFFIFITFCVLNKQVRNDLHKQIVTNQV</sequence>
<evidence type="ECO:0000256" key="14">
    <source>
        <dbReference type="ARBA" id="ARBA00023180"/>
    </source>
</evidence>
<dbReference type="Gene3D" id="3.10.100.10">
    <property type="entry name" value="Mannose-Binding Protein A, subunit A"/>
    <property type="match status" value="2"/>
</dbReference>
<keyword evidence="4" id="KW-0245">EGF-like domain</keyword>
<proteinExistence type="inferred from homology"/>
<dbReference type="SMART" id="SM00008">
    <property type="entry name" value="HormR"/>
    <property type="match status" value="2"/>
</dbReference>
<feature type="transmembrane region" description="Helical" evidence="16">
    <location>
        <begin position="1861"/>
        <end position="1881"/>
    </location>
</feature>
<dbReference type="Pfam" id="PF02793">
    <property type="entry name" value="HRM"/>
    <property type="match status" value="1"/>
</dbReference>
<feature type="transmembrane region" description="Helical" evidence="16">
    <location>
        <begin position="1901"/>
        <end position="1928"/>
    </location>
</feature>
<feature type="domain" description="G-protein coupled receptors family 2 profile 2" evidence="19">
    <location>
        <begin position="719"/>
        <end position="961"/>
    </location>
</feature>
<dbReference type="InterPro" id="IPR016186">
    <property type="entry name" value="C-type_lectin-like/link_sf"/>
</dbReference>
<dbReference type="InterPro" id="IPR016187">
    <property type="entry name" value="CTDL_fold"/>
</dbReference>
<dbReference type="PRINTS" id="PR00249">
    <property type="entry name" value="GPCRSECRETIN"/>
</dbReference>
<evidence type="ECO:0000259" key="19">
    <source>
        <dbReference type="PROSITE" id="PS50261"/>
    </source>
</evidence>
<dbReference type="InterPro" id="IPR001879">
    <property type="entry name" value="GPCR_2_extracellular_dom"/>
</dbReference>
<dbReference type="PANTHER" id="PTHR12011">
    <property type="entry name" value="ADHESION G-PROTEIN COUPLED RECEPTOR"/>
    <property type="match status" value="1"/>
</dbReference>
<dbReference type="PROSITE" id="PS50261">
    <property type="entry name" value="G_PROTEIN_RECEP_F2_4"/>
    <property type="match status" value="2"/>
</dbReference>
<keyword evidence="21" id="KW-1185">Reference proteome</keyword>
<evidence type="ECO:0000256" key="4">
    <source>
        <dbReference type="ARBA" id="ARBA00022536"/>
    </source>
</evidence>
<dbReference type="InterPro" id="IPR000203">
    <property type="entry name" value="GPS"/>
</dbReference>
<evidence type="ECO:0000256" key="7">
    <source>
        <dbReference type="ARBA" id="ARBA00022737"/>
    </source>
</evidence>
<dbReference type="Proteomes" id="UP000789390">
    <property type="component" value="Unassembled WGS sequence"/>
</dbReference>
<keyword evidence="8" id="KW-0106">Calcium</keyword>
<feature type="transmembrane region" description="Helical" evidence="16">
    <location>
        <begin position="1823"/>
        <end position="1849"/>
    </location>
</feature>
<evidence type="ECO:0000256" key="8">
    <source>
        <dbReference type="ARBA" id="ARBA00022837"/>
    </source>
</evidence>
<comment type="subcellular location">
    <subcellularLocation>
        <location evidence="1">Cell membrane</location>
        <topology evidence="1">Multi-pass membrane protein</topology>
    </subcellularLocation>
</comment>
<feature type="transmembrane region" description="Helical" evidence="16">
    <location>
        <begin position="937"/>
        <end position="960"/>
    </location>
</feature>
<evidence type="ECO:0000256" key="6">
    <source>
        <dbReference type="ARBA" id="ARBA00022729"/>
    </source>
</evidence>
<feature type="transmembrane region" description="Helical" evidence="16">
    <location>
        <begin position="1792"/>
        <end position="1811"/>
    </location>
</feature>
<reference evidence="20" key="1">
    <citation type="submission" date="2021-11" db="EMBL/GenBank/DDBJ databases">
        <authorList>
            <person name="Schell T."/>
        </authorList>
    </citation>
    <scope>NUCLEOTIDE SEQUENCE</scope>
    <source>
        <strain evidence="20">M5</strain>
    </source>
</reference>
<keyword evidence="6" id="KW-0732">Signal</keyword>
<evidence type="ECO:0000313" key="21">
    <source>
        <dbReference type="Proteomes" id="UP000789390"/>
    </source>
</evidence>
<keyword evidence="7" id="KW-0677">Repeat</keyword>
<dbReference type="Gene3D" id="4.10.1240.10">
    <property type="entry name" value="GPCR, family 2, extracellular hormone receptor domain"/>
    <property type="match status" value="2"/>
</dbReference>
<evidence type="ECO:0000313" key="20">
    <source>
        <dbReference type="EMBL" id="CAH0101223.1"/>
    </source>
</evidence>
<evidence type="ECO:0000259" key="18">
    <source>
        <dbReference type="PROSITE" id="PS50227"/>
    </source>
</evidence>
<dbReference type="SMART" id="SM00303">
    <property type="entry name" value="GPS"/>
    <property type="match status" value="2"/>
</dbReference>
<feature type="domain" description="GAIN-B" evidence="17">
    <location>
        <begin position="1559"/>
        <end position="1748"/>
    </location>
</feature>
<dbReference type="Pfam" id="PF00002">
    <property type="entry name" value="7tm_2"/>
    <property type="match status" value="2"/>
</dbReference>
<evidence type="ECO:0000256" key="16">
    <source>
        <dbReference type="SAM" id="Phobius"/>
    </source>
</evidence>
<feature type="domain" description="G-protein coupled receptors family 2 profile 1" evidence="18">
    <location>
        <begin position="354"/>
        <end position="408"/>
    </location>
</feature>
<dbReference type="CDD" id="cd00037">
    <property type="entry name" value="CLECT"/>
    <property type="match status" value="1"/>
</dbReference>
<dbReference type="CDD" id="cd15440">
    <property type="entry name" value="7tmB2_latrophilin-like_invertebrate"/>
    <property type="match status" value="1"/>
</dbReference>